<name>A0AAV4XKF3_CAEEX</name>
<dbReference type="AlphaFoldDB" id="A0AAV4XKF3"/>
<evidence type="ECO:0000313" key="2">
    <source>
        <dbReference type="Proteomes" id="UP001054945"/>
    </source>
</evidence>
<accession>A0AAV4XKF3</accession>
<keyword evidence="2" id="KW-1185">Reference proteome</keyword>
<proteinExistence type="predicted"/>
<evidence type="ECO:0000313" key="1">
    <source>
        <dbReference type="EMBL" id="GIY95147.1"/>
    </source>
</evidence>
<comment type="caution">
    <text evidence="1">The sequence shown here is derived from an EMBL/GenBank/DDBJ whole genome shotgun (WGS) entry which is preliminary data.</text>
</comment>
<dbReference type="EMBL" id="BPLR01000485">
    <property type="protein sequence ID" value="GIY95147.1"/>
    <property type="molecule type" value="Genomic_DNA"/>
</dbReference>
<organism evidence="1 2">
    <name type="scientific">Caerostris extrusa</name>
    <name type="common">Bark spider</name>
    <name type="synonym">Caerostris bankana</name>
    <dbReference type="NCBI Taxonomy" id="172846"/>
    <lineage>
        <taxon>Eukaryota</taxon>
        <taxon>Metazoa</taxon>
        <taxon>Ecdysozoa</taxon>
        <taxon>Arthropoda</taxon>
        <taxon>Chelicerata</taxon>
        <taxon>Arachnida</taxon>
        <taxon>Araneae</taxon>
        <taxon>Araneomorphae</taxon>
        <taxon>Entelegynae</taxon>
        <taxon>Araneoidea</taxon>
        <taxon>Araneidae</taxon>
        <taxon>Caerostris</taxon>
    </lineage>
</organism>
<protein>
    <submittedName>
        <fullName evidence="1">Uncharacterized protein</fullName>
    </submittedName>
</protein>
<reference evidence="1 2" key="1">
    <citation type="submission" date="2021-06" db="EMBL/GenBank/DDBJ databases">
        <title>Caerostris extrusa draft genome.</title>
        <authorList>
            <person name="Kono N."/>
            <person name="Arakawa K."/>
        </authorList>
    </citation>
    <scope>NUCLEOTIDE SEQUENCE [LARGE SCALE GENOMIC DNA]</scope>
</reference>
<dbReference type="Proteomes" id="UP001054945">
    <property type="component" value="Unassembled WGS sequence"/>
</dbReference>
<gene>
    <name evidence="1" type="ORF">CEXT_537921</name>
</gene>
<sequence length="70" mass="7666">MVGTLITQWQGNRLGLKSSLDMLIVKKETDKGLRLRCCKQDTSPWMSCESLLAGVPETENAMISVSVGIP</sequence>